<dbReference type="EMBL" id="JAEDAH010000054">
    <property type="protein sequence ID" value="MCA6064092.1"/>
    <property type="molecule type" value="Genomic_DNA"/>
</dbReference>
<name>A0ABS7ZQY1_9GAMM</name>
<gene>
    <name evidence="1" type="ORF">I9W95_10780</name>
</gene>
<dbReference type="InterPro" id="IPR036381">
    <property type="entry name" value="Tus_dom1"/>
</dbReference>
<comment type="caution">
    <text evidence="1">The sequence shown here is derived from an EMBL/GenBank/DDBJ whole genome shotgun (WGS) entry which is preliminary data.</text>
</comment>
<dbReference type="Gene3D" id="3.50.14.10">
    <property type="entry name" value="Replication terminator Tus, domain 1 superfamily/Replication terminator Tus"/>
    <property type="match status" value="1"/>
</dbReference>
<dbReference type="RefSeq" id="WP_225674733.1">
    <property type="nucleotide sequence ID" value="NZ_JAEDAH010000054.1"/>
</dbReference>
<accession>A0ABS7ZQY1</accession>
<reference evidence="1 2" key="1">
    <citation type="submission" date="2020-12" db="EMBL/GenBank/DDBJ databases">
        <title>Novel Thalassolituus-related marine hydrocarbonoclastic bacteria mediated algae-derived hydrocarbons mineralization in twilight zone of the northern South China Sea.</title>
        <authorList>
            <person name="Dong C."/>
        </authorList>
    </citation>
    <scope>NUCLEOTIDE SEQUENCE [LARGE SCALE GENOMIC DNA]</scope>
    <source>
        <strain evidence="1 2">IMCC1826</strain>
    </source>
</reference>
<evidence type="ECO:0000313" key="1">
    <source>
        <dbReference type="EMBL" id="MCA6064092.1"/>
    </source>
</evidence>
<protein>
    <submittedName>
        <fullName evidence="1">DNA replication terminus site-binding protein</fullName>
    </submittedName>
</protein>
<keyword evidence="2" id="KW-1185">Reference proteome</keyword>
<proteinExistence type="predicted"/>
<sequence>MITDLTEQFDALMQSLRDLRTLLLQHKPQHWLALTDAEKGSAASSLNILCDLLTDVWYRDGQDGRETRSRHGLVMINNQISEQIKLCNVRKDAFRAVVQKTQKALETSQFNEHLGALGTRHSALRESLHFSGLSRLHLKQCYRHIPVLEAAPLKVGFSWYTNGRSIRRLSVDEAEQKLLALGEDKAHIQIQLNKLHTLPATQAIAQVQTLAPVVRANLVYPDSHSRKRQAMNVALPLMIPGEQLPEFNQIATEPPQERTRQRRSDQRVSDEAFLPSIRVHLYHAD</sequence>
<evidence type="ECO:0000313" key="2">
    <source>
        <dbReference type="Proteomes" id="UP000714380"/>
    </source>
</evidence>
<organism evidence="1 2">
    <name type="scientific">Thalassolituus marinus</name>
    <dbReference type="NCBI Taxonomy" id="671053"/>
    <lineage>
        <taxon>Bacteria</taxon>
        <taxon>Pseudomonadati</taxon>
        <taxon>Pseudomonadota</taxon>
        <taxon>Gammaproteobacteria</taxon>
        <taxon>Oceanospirillales</taxon>
        <taxon>Oceanospirillaceae</taxon>
        <taxon>Thalassolituus</taxon>
    </lineage>
</organism>
<dbReference type="Proteomes" id="UP000714380">
    <property type="component" value="Unassembled WGS sequence"/>
</dbReference>